<keyword evidence="3" id="KW-1185">Reference proteome</keyword>
<dbReference type="Proteomes" id="UP000264006">
    <property type="component" value="Chromosome"/>
</dbReference>
<dbReference type="InterPro" id="IPR056934">
    <property type="entry name" value="SH3_Rv0428c"/>
</dbReference>
<dbReference type="EMBL" id="CP031165">
    <property type="protein sequence ID" value="AXV08510.1"/>
    <property type="molecule type" value="Genomic_DNA"/>
</dbReference>
<name>A0A346Y213_9ACTN</name>
<reference evidence="2 3" key="1">
    <citation type="submission" date="2018-09" db="EMBL/GenBank/DDBJ databases">
        <title>Complete genome sequence of Euzebya sp. DY32-46 isolated from seawater of Pacific Ocean.</title>
        <authorList>
            <person name="Xu L."/>
            <person name="Wu Y.-H."/>
            <person name="Xu X.-W."/>
        </authorList>
    </citation>
    <scope>NUCLEOTIDE SEQUENCE [LARGE SCALE GENOMIC DNA]</scope>
    <source>
        <strain evidence="2 3">DY32-46</strain>
    </source>
</reference>
<feature type="domain" description="Histone acetyltransferase Rv0428c-like SH3" evidence="1">
    <location>
        <begin position="7"/>
        <end position="67"/>
    </location>
</feature>
<protein>
    <submittedName>
        <fullName evidence="2">Acetyltransferase</fullName>
    </submittedName>
</protein>
<accession>A0A346Y213</accession>
<gene>
    <name evidence="2" type="ORF">DVS28_a3838</name>
</gene>
<dbReference type="KEGG" id="euz:DVS28_a3838"/>
<evidence type="ECO:0000313" key="3">
    <source>
        <dbReference type="Proteomes" id="UP000264006"/>
    </source>
</evidence>
<dbReference type="GO" id="GO:0016740">
    <property type="term" value="F:transferase activity"/>
    <property type="evidence" value="ECO:0007669"/>
    <property type="project" value="UniProtKB-KW"/>
</dbReference>
<sequence>MRITPADVGQRVSVRFWVEGAAAREPGEPAHSDAVGVLESWADGWLSIRWRDGRLTTVDEQALVAGKTLPPSPR</sequence>
<dbReference type="AlphaFoldDB" id="A0A346Y213"/>
<organism evidence="2 3">
    <name type="scientific">Euzebya pacifica</name>
    <dbReference type="NCBI Taxonomy" id="1608957"/>
    <lineage>
        <taxon>Bacteria</taxon>
        <taxon>Bacillati</taxon>
        <taxon>Actinomycetota</taxon>
        <taxon>Nitriliruptoria</taxon>
        <taxon>Euzebyales</taxon>
    </lineage>
</organism>
<evidence type="ECO:0000313" key="2">
    <source>
        <dbReference type="EMBL" id="AXV08510.1"/>
    </source>
</evidence>
<dbReference type="Pfam" id="PF24551">
    <property type="entry name" value="SH3_Rv0428c"/>
    <property type="match status" value="1"/>
</dbReference>
<proteinExistence type="predicted"/>
<evidence type="ECO:0000259" key="1">
    <source>
        <dbReference type="Pfam" id="PF24551"/>
    </source>
</evidence>
<keyword evidence="2" id="KW-0808">Transferase</keyword>